<dbReference type="InterPro" id="IPR054488">
    <property type="entry name" value="ThcOx_dom2"/>
</dbReference>
<dbReference type="SUPFAM" id="SSF55469">
    <property type="entry name" value="FMN-dependent nitroreductase-like"/>
    <property type="match status" value="1"/>
</dbReference>
<dbReference type="Pfam" id="PF00881">
    <property type="entry name" value="Nitroreductase"/>
    <property type="match status" value="1"/>
</dbReference>
<dbReference type="PANTHER" id="PTHR43745">
    <property type="entry name" value="NITROREDUCTASE MJ1384-RELATED"/>
    <property type="match status" value="1"/>
</dbReference>
<feature type="domain" description="Nitroreductase" evidence="1">
    <location>
        <begin position="268"/>
        <end position="460"/>
    </location>
</feature>
<gene>
    <name evidence="3" type="ORF">LMG27198_14600</name>
</gene>
<evidence type="ECO:0000313" key="3">
    <source>
        <dbReference type="EMBL" id="GLI92468.1"/>
    </source>
</evidence>
<organism evidence="3 4">
    <name type="scientific">Methylocystis echinoides</name>
    <dbReference type="NCBI Taxonomy" id="29468"/>
    <lineage>
        <taxon>Bacteria</taxon>
        <taxon>Pseudomonadati</taxon>
        <taxon>Pseudomonadota</taxon>
        <taxon>Alphaproteobacteria</taxon>
        <taxon>Hyphomicrobiales</taxon>
        <taxon>Methylocystaceae</taxon>
        <taxon>Methylocystis</taxon>
    </lineage>
</organism>
<dbReference type="InterPro" id="IPR052544">
    <property type="entry name" value="Bacteriocin_Proc_Enz"/>
</dbReference>
<dbReference type="NCBIfam" id="TIGR03605">
    <property type="entry name" value="antibiot_sagB"/>
    <property type="match status" value="1"/>
</dbReference>
<proteinExistence type="predicted"/>
<evidence type="ECO:0000259" key="1">
    <source>
        <dbReference type="Pfam" id="PF00881"/>
    </source>
</evidence>
<dbReference type="Proteomes" id="UP001144323">
    <property type="component" value="Unassembled WGS sequence"/>
</dbReference>
<protein>
    <submittedName>
        <fullName evidence="3">Dehydrogenase</fullName>
    </submittedName>
</protein>
<dbReference type="PANTHER" id="PTHR43745:SF2">
    <property type="entry name" value="NITROREDUCTASE MJ1384-RELATED"/>
    <property type="match status" value="1"/>
</dbReference>
<accession>A0A9W6LRF0</accession>
<dbReference type="Gene3D" id="3.40.109.10">
    <property type="entry name" value="NADH Oxidase"/>
    <property type="match status" value="1"/>
</dbReference>
<dbReference type="RefSeq" id="WP_281801704.1">
    <property type="nucleotide sequence ID" value="NZ_BSEC01000001.1"/>
</dbReference>
<dbReference type="Pfam" id="PF22767">
    <property type="entry name" value="ThcOx"/>
    <property type="match status" value="1"/>
</dbReference>
<dbReference type="InterPro" id="IPR000415">
    <property type="entry name" value="Nitroreductase-like"/>
</dbReference>
<reference evidence="3" key="1">
    <citation type="journal article" date="2023" name="Int. J. Syst. Evol. Microbiol.">
        <title>Methylocystis iwaonis sp. nov., a type II methane-oxidizing bacterium from surface soil of a rice paddy field in Japan, and emended description of the genus Methylocystis (ex Whittenbury et al. 1970) Bowman et al. 1993.</title>
        <authorList>
            <person name="Kaise H."/>
            <person name="Sawadogo J.B."/>
            <person name="Alam M.S."/>
            <person name="Ueno C."/>
            <person name="Dianou D."/>
            <person name="Shinjo R."/>
            <person name="Asakawa S."/>
        </authorList>
    </citation>
    <scope>NUCLEOTIDE SEQUENCE</scope>
    <source>
        <strain evidence="3">LMG27198</strain>
    </source>
</reference>
<evidence type="ECO:0000313" key="4">
    <source>
        <dbReference type="Proteomes" id="UP001144323"/>
    </source>
</evidence>
<dbReference type="EMBL" id="BSEC01000001">
    <property type="protein sequence ID" value="GLI92468.1"/>
    <property type="molecule type" value="Genomic_DNA"/>
</dbReference>
<dbReference type="CDD" id="cd02142">
    <property type="entry name" value="McbC_SagB-like_oxidoreductase"/>
    <property type="match status" value="1"/>
</dbReference>
<comment type="caution">
    <text evidence="3">The sequence shown here is derived from an EMBL/GenBank/DDBJ whole genome shotgun (WGS) entry which is preliminary data.</text>
</comment>
<evidence type="ECO:0000259" key="2">
    <source>
        <dbReference type="Pfam" id="PF22767"/>
    </source>
</evidence>
<dbReference type="InterPro" id="IPR029479">
    <property type="entry name" value="Nitroreductase"/>
</dbReference>
<name>A0A9W6LRF0_9HYPH</name>
<sequence>MRARLVLQFNPGVSLKEDAGGILSARFDGQMLVLGKFSAEARRRAAILETGLQIFPPQESDAPEVKEILAAARRLALHGLVEYRLCADDGDIAVMEPQMRDYAPRLPQLDESRRYVLSRFAYLRRRGEEMVLESPRANVIFRLCDAGLASLVAHLARPTTLAELRAAPGFPGMELLALLYDSQMLFALDAQKGLRASEGDDALILWDFHDLLFHVRSTTGRHANLTGGLYAHADLVAPQPTVRPGWPGPVIDLTKFPDSSDSACAALLRSRHSTRVYDDAHPITAAEVARLLDGAARIIAHQKVGGDDKEPPLEIAARPYPSGGASYELELYLAVRKCDGLPRGLYHYDADRHALVAIGVAERQLDALLDDAQYAMGSAALPQIVITMSARFGRVQWKYSGFAYSLVLKHVGVLMQTLYLMAAEMKLGACALGVGDIDLFARMTDIPFHVEGSVGLMAIGGRVEEGEA</sequence>
<dbReference type="AlphaFoldDB" id="A0A9W6LRF0"/>
<keyword evidence="4" id="KW-1185">Reference proteome</keyword>
<dbReference type="GO" id="GO:0016491">
    <property type="term" value="F:oxidoreductase activity"/>
    <property type="evidence" value="ECO:0007669"/>
    <property type="project" value="InterPro"/>
</dbReference>
<dbReference type="InterPro" id="IPR020051">
    <property type="entry name" value="SagB-type_dehydrogenase"/>
</dbReference>
<feature type="domain" description="Cyanobactin oxidase ThcOx second" evidence="2">
    <location>
        <begin position="115"/>
        <end position="222"/>
    </location>
</feature>